<dbReference type="InterPro" id="IPR003715">
    <property type="entry name" value="Poly_export_N"/>
</dbReference>
<dbReference type="Pfam" id="PF22461">
    <property type="entry name" value="SLBB_2"/>
    <property type="match status" value="1"/>
</dbReference>
<dbReference type="InterPro" id="IPR054765">
    <property type="entry name" value="SLBB_dom"/>
</dbReference>
<dbReference type="Gene3D" id="3.10.560.10">
    <property type="entry name" value="Outer membrane lipoprotein wza domain like"/>
    <property type="match status" value="6"/>
</dbReference>
<keyword evidence="10" id="KW-0626">Porin</keyword>
<evidence type="ECO:0000256" key="8">
    <source>
        <dbReference type="ARBA" id="ARBA00023047"/>
    </source>
</evidence>
<feature type="compositionally biased region" description="Basic and acidic residues" evidence="15">
    <location>
        <begin position="155"/>
        <end position="167"/>
    </location>
</feature>
<feature type="region of interest" description="Disordered" evidence="15">
    <location>
        <begin position="95"/>
        <end position="167"/>
    </location>
</feature>
<name>A0A1I5VVA0_9BACT</name>
<evidence type="ECO:0000313" key="20">
    <source>
        <dbReference type="EMBL" id="SFQ11429.1"/>
    </source>
</evidence>
<dbReference type="GO" id="GO:0046930">
    <property type="term" value="C:pore complex"/>
    <property type="evidence" value="ECO:0007669"/>
    <property type="project" value="UniProtKB-KW"/>
</dbReference>
<dbReference type="Pfam" id="PF02563">
    <property type="entry name" value="Poly_export"/>
    <property type="match status" value="1"/>
</dbReference>
<keyword evidence="3" id="KW-0813">Transport</keyword>
<evidence type="ECO:0000256" key="11">
    <source>
        <dbReference type="ARBA" id="ARBA00023136"/>
    </source>
</evidence>
<keyword evidence="16" id="KW-1133">Transmembrane helix</keyword>
<protein>
    <submittedName>
        <fullName evidence="20">Protein involved in polysaccharide export, contains SLBB domain of the beta-grasp fold</fullName>
    </submittedName>
</protein>
<keyword evidence="21" id="KW-1185">Reference proteome</keyword>
<dbReference type="GO" id="GO:0015159">
    <property type="term" value="F:polysaccharide transmembrane transporter activity"/>
    <property type="evidence" value="ECO:0007669"/>
    <property type="project" value="InterPro"/>
</dbReference>
<evidence type="ECO:0000256" key="13">
    <source>
        <dbReference type="ARBA" id="ARBA00023237"/>
    </source>
</evidence>
<keyword evidence="9" id="KW-0406">Ion transport</keyword>
<evidence type="ECO:0000256" key="4">
    <source>
        <dbReference type="ARBA" id="ARBA00022452"/>
    </source>
</evidence>
<evidence type="ECO:0000256" key="14">
    <source>
        <dbReference type="ARBA" id="ARBA00023288"/>
    </source>
</evidence>
<accession>A0A1I5VVA0</accession>
<keyword evidence="4" id="KW-1134">Transmembrane beta strand</keyword>
<keyword evidence="7" id="KW-0732">Signal</keyword>
<feature type="domain" description="Polysaccharide export protein N-terminal" evidence="17">
    <location>
        <begin position="197"/>
        <end position="261"/>
    </location>
</feature>
<dbReference type="PANTHER" id="PTHR33619:SF3">
    <property type="entry name" value="POLYSACCHARIDE EXPORT PROTEIN GFCE-RELATED"/>
    <property type="match status" value="1"/>
</dbReference>
<evidence type="ECO:0000256" key="2">
    <source>
        <dbReference type="ARBA" id="ARBA00009450"/>
    </source>
</evidence>
<dbReference type="RefSeq" id="WP_092018288.1">
    <property type="nucleotide sequence ID" value="NZ_FOXH01000010.1"/>
</dbReference>
<evidence type="ECO:0000256" key="7">
    <source>
        <dbReference type="ARBA" id="ARBA00022729"/>
    </source>
</evidence>
<feature type="domain" description="Soluble ligand binding" evidence="18">
    <location>
        <begin position="372"/>
        <end position="407"/>
    </location>
</feature>
<feature type="transmembrane region" description="Helical" evidence="16">
    <location>
        <begin position="812"/>
        <end position="832"/>
    </location>
</feature>
<evidence type="ECO:0000256" key="1">
    <source>
        <dbReference type="ARBA" id="ARBA00004571"/>
    </source>
</evidence>
<dbReference type="PANTHER" id="PTHR33619">
    <property type="entry name" value="POLYSACCHARIDE EXPORT PROTEIN GFCE-RELATED"/>
    <property type="match status" value="1"/>
</dbReference>
<evidence type="ECO:0000256" key="9">
    <source>
        <dbReference type="ARBA" id="ARBA00023065"/>
    </source>
</evidence>
<evidence type="ECO:0000256" key="3">
    <source>
        <dbReference type="ARBA" id="ARBA00022448"/>
    </source>
</evidence>
<proteinExistence type="inferred from homology"/>
<reference evidence="20 21" key="1">
    <citation type="submission" date="2016-10" db="EMBL/GenBank/DDBJ databases">
        <authorList>
            <person name="de Groot N.N."/>
        </authorList>
    </citation>
    <scope>NUCLEOTIDE SEQUENCE [LARGE SCALE GENOMIC DNA]</scope>
    <source>
        <strain evidence="21">E92,LMG 26720,CCM 7988</strain>
    </source>
</reference>
<dbReference type="GO" id="GO:0009279">
    <property type="term" value="C:cell outer membrane"/>
    <property type="evidence" value="ECO:0007669"/>
    <property type="project" value="UniProtKB-SubCell"/>
</dbReference>
<keyword evidence="11 16" id="KW-0472">Membrane</keyword>
<keyword evidence="14" id="KW-0449">Lipoprotein</keyword>
<keyword evidence="6 16" id="KW-0812">Transmembrane</keyword>
<keyword evidence="13" id="KW-0998">Cell outer membrane</keyword>
<evidence type="ECO:0000259" key="19">
    <source>
        <dbReference type="Pfam" id="PF22461"/>
    </source>
</evidence>
<evidence type="ECO:0000256" key="12">
    <source>
        <dbReference type="ARBA" id="ARBA00023139"/>
    </source>
</evidence>
<evidence type="ECO:0000313" key="21">
    <source>
        <dbReference type="Proteomes" id="UP000199306"/>
    </source>
</evidence>
<evidence type="ECO:0000256" key="5">
    <source>
        <dbReference type="ARBA" id="ARBA00022597"/>
    </source>
</evidence>
<feature type="domain" description="Soluble ligand binding" evidence="18">
    <location>
        <begin position="542"/>
        <end position="590"/>
    </location>
</feature>
<evidence type="ECO:0000256" key="10">
    <source>
        <dbReference type="ARBA" id="ARBA00023114"/>
    </source>
</evidence>
<evidence type="ECO:0000259" key="17">
    <source>
        <dbReference type="Pfam" id="PF02563"/>
    </source>
</evidence>
<keyword evidence="8" id="KW-0625">Polysaccharide transport</keyword>
<keyword evidence="12" id="KW-0564">Palmitate</keyword>
<evidence type="ECO:0000256" key="6">
    <source>
        <dbReference type="ARBA" id="ARBA00022692"/>
    </source>
</evidence>
<organism evidence="20 21">
    <name type="scientific">Pseudarcicella hirudinis</name>
    <dbReference type="NCBI Taxonomy" id="1079859"/>
    <lineage>
        <taxon>Bacteria</taxon>
        <taxon>Pseudomonadati</taxon>
        <taxon>Bacteroidota</taxon>
        <taxon>Cytophagia</taxon>
        <taxon>Cytophagales</taxon>
        <taxon>Flectobacillaceae</taxon>
        <taxon>Pseudarcicella</taxon>
    </lineage>
</organism>
<comment type="similarity">
    <text evidence="2">Belongs to the BexD/CtrA/VexA family.</text>
</comment>
<evidence type="ECO:0000256" key="16">
    <source>
        <dbReference type="SAM" id="Phobius"/>
    </source>
</evidence>
<dbReference type="InterPro" id="IPR019554">
    <property type="entry name" value="Soluble_ligand-bd"/>
</dbReference>
<dbReference type="AlphaFoldDB" id="A0A1I5VVA0"/>
<gene>
    <name evidence="20" type="ORF">SAMN04515674_11082</name>
</gene>
<feature type="domain" description="Soluble ligand binding" evidence="18">
    <location>
        <begin position="284"/>
        <end position="333"/>
    </location>
</feature>
<comment type="subcellular location">
    <subcellularLocation>
        <location evidence="1">Cell outer membrane</location>
        <topology evidence="1">Multi-pass membrane protein</topology>
    </subcellularLocation>
</comment>
<dbReference type="STRING" id="1079859.SAMN04515674_11082"/>
<feature type="domain" description="Soluble ligand binding" evidence="18">
    <location>
        <begin position="725"/>
        <end position="767"/>
    </location>
</feature>
<dbReference type="GO" id="GO:0006811">
    <property type="term" value="P:monoatomic ion transport"/>
    <property type="evidence" value="ECO:0007669"/>
    <property type="project" value="UniProtKB-KW"/>
</dbReference>
<dbReference type="InterPro" id="IPR049712">
    <property type="entry name" value="Poly_export"/>
</dbReference>
<feature type="domain" description="SLBB" evidence="19">
    <location>
        <begin position="640"/>
        <end position="715"/>
    </location>
</feature>
<evidence type="ECO:0000259" key="18">
    <source>
        <dbReference type="Pfam" id="PF10531"/>
    </source>
</evidence>
<dbReference type="EMBL" id="FOXH01000010">
    <property type="protein sequence ID" value="SFQ11429.1"/>
    <property type="molecule type" value="Genomic_DNA"/>
</dbReference>
<dbReference type="OrthoDB" id="9808948at2"/>
<evidence type="ECO:0000256" key="15">
    <source>
        <dbReference type="SAM" id="MobiDB-lite"/>
    </source>
</evidence>
<dbReference type="GO" id="GO:0015288">
    <property type="term" value="F:porin activity"/>
    <property type="evidence" value="ECO:0007669"/>
    <property type="project" value="UniProtKB-KW"/>
</dbReference>
<feature type="compositionally biased region" description="Basic and acidic residues" evidence="15">
    <location>
        <begin position="119"/>
        <end position="133"/>
    </location>
</feature>
<keyword evidence="5" id="KW-0762">Sugar transport</keyword>
<dbReference type="Proteomes" id="UP000199306">
    <property type="component" value="Unassembled WGS sequence"/>
</dbReference>
<sequence length="834" mass="93793">MNFNILEKSKFSLEQFTFQVKTSLFIILFSLIVLPGFSQTKNPKIDELTDEQIVQFYEKAQESGMTESQIEKAALSRGYTPSDIAKMKDRIAKVKANQKNTSDDKDNTNSTGRTLPNDLSKKKTDTPAKNKNDEQDDQDNEQNPDKSLNISKLKSNKDKKDSLLTEKPEMPKKVKVFGSNLFNNETLTFEPNLRIATPKSYQLGPDDELNVDIFGDVLDNYKLKVSPEGTVKVLNLSPIYVNGLTVDAASERIIGRLRQLYQGLNHPGSGASAQVTLGNVRSIKVTLTGEVKYPGTYTLSSLATVFNALYFSGGPSENGSFRNIKVIRDNKVVRVLDLYDFLLRADQKDNIRLQDQDIIRVSDYETRVEFEGEVKRPMIFEVQKGENLKDVLRFAGGFTDKAYTYTIGLKRNTSRELKLINITQDEVNTFIPQNGDKYAIGAIIERYENKVEIKGSVFRPGEYAIENGLSTVKELIRKAEGVKEDAFLNRAIITRRKENYDPEIIAFDLGKLLRGEVKDIPLIREDVITITAIGRLREIRTVTISGEVNREGTFDYIDGMTVGDLIIKSGGFTYGASVSKLQLSRRVKDDTTGLEPNQSVIIKTFDINENLQLTSEESKYVLKPFDLVYVRKSPRYEPQKNVEISGEVLFPGKYSIKDKSQRISDLIKMAGGLKEGAFLRGARFYRDTTIIGVELQKVLEKPDSKENLLLLDLDRLVIPRELQTVKLTGELLNPVSIPFNRIFTIKDYISAAGGYTEFAVRNRVYVKYANGTSGRTKHIFFIPIYPKVEQGSEIVIPSKAKNARKLTPSERIAIVAGIASLSLTITSIVNLINK</sequence>
<dbReference type="Pfam" id="PF10531">
    <property type="entry name" value="SLBB"/>
    <property type="match status" value="4"/>
</dbReference>